<evidence type="ECO:0000256" key="3">
    <source>
        <dbReference type="ARBA" id="ARBA00022692"/>
    </source>
</evidence>
<feature type="transmembrane region" description="Helical" evidence="9">
    <location>
        <begin position="850"/>
        <end position="869"/>
    </location>
</feature>
<evidence type="ECO:0000256" key="2">
    <source>
        <dbReference type="ARBA" id="ARBA00022448"/>
    </source>
</evidence>
<evidence type="ECO:0000256" key="9">
    <source>
        <dbReference type="SAM" id="Phobius"/>
    </source>
</evidence>
<keyword evidence="7" id="KW-0407">Ion channel</keyword>
<evidence type="ECO:0000256" key="4">
    <source>
        <dbReference type="ARBA" id="ARBA00022989"/>
    </source>
</evidence>
<feature type="transmembrane region" description="Helical" evidence="9">
    <location>
        <begin position="889"/>
        <end position="908"/>
    </location>
</feature>
<evidence type="ECO:0000259" key="11">
    <source>
        <dbReference type="Pfam" id="PF25508"/>
    </source>
</evidence>
<dbReference type="Pfam" id="PF25508">
    <property type="entry name" value="TRPM2"/>
    <property type="match status" value="1"/>
</dbReference>
<evidence type="ECO:0000313" key="13">
    <source>
        <dbReference type="Proteomes" id="UP000676336"/>
    </source>
</evidence>
<name>A0A8S2JNW4_9BILA</name>
<dbReference type="PANTHER" id="PTHR13800:SF12">
    <property type="entry name" value="TRANSIENT RECEPTOR POTENTIAL CATION CHANNEL SUBFAMILY M MEMBER-LIKE 2"/>
    <property type="match status" value="1"/>
</dbReference>
<organism evidence="12 13">
    <name type="scientific">Rotaria magnacalcarata</name>
    <dbReference type="NCBI Taxonomy" id="392030"/>
    <lineage>
        <taxon>Eukaryota</taxon>
        <taxon>Metazoa</taxon>
        <taxon>Spiralia</taxon>
        <taxon>Gnathifera</taxon>
        <taxon>Rotifera</taxon>
        <taxon>Eurotatoria</taxon>
        <taxon>Bdelloidea</taxon>
        <taxon>Philodinida</taxon>
        <taxon>Philodinidae</taxon>
        <taxon>Rotaria</taxon>
    </lineage>
</organism>
<feature type="transmembrane region" description="Helical" evidence="9">
    <location>
        <begin position="1039"/>
        <end position="1064"/>
    </location>
</feature>
<evidence type="ECO:0000256" key="1">
    <source>
        <dbReference type="ARBA" id="ARBA00004141"/>
    </source>
</evidence>
<evidence type="ECO:0000256" key="8">
    <source>
        <dbReference type="SAM" id="MobiDB-lite"/>
    </source>
</evidence>
<feature type="region of interest" description="Disordered" evidence="8">
    <location>
        <begin position="1156"/>
        <end position="1178"/>
    </location>
</feature>
<evidence type="ECO:0000313" key="12">
    <source>
        <dbReference type="EMBL" id="CAF3814853.1"/>
    </source>
</evidence>
<evidence type="ECO:0000256" key="7">
    <source>
        <dbReference type="ARBA" id="ARBA00023303"/>
    </source>
</evidence>
<feature type="transmembrane region" description="Helical" evidence="9">
    <location>
        <begin position="920"/>
        <end position="941"/>
    </location>
</feature>
<evidence type="ECO:0008006" key="14">
    <source>
        <dbReference type="Google" id="ProtNLM"/>
    </source>
</evidence>
<evidence type="ECO:0000256" key="6">
    <source>
        <dbReference type="ARBA" id="ARBA00023136"/>
    </source>
</evidence>
<feature type="domain" description="TRPM SLOG" evidence="10">
    <location>
        <begin position="104"/>
        <end position="221"/>
    </location>
</feature>
<feature type="domain" description="TRPM SLOG" evidence="10">
    <location>
        <begin position="259"/>
        <end position="384"/>
    </location>
</feature>
<dbReference type="Pfam" id="PF18139">
    <property type="entry name" value="LSDAT_euk"/>
    <property type="match status" value="2"/>
</dbReference>
<comment type="subcellular location">
    <subcellularLocation>
        <location evidence="1">Membrane</location>
        <topology evidence="1">Multi-pass membrane protein</topology>
    </subcellularLocation>
</comment>
<keyword evidence="4 9" id="KW-1133">Transmembrane helix</keyword>
<dbReference type="PANTHER" id="PTHR13800">
    <property type="entry name" value="TRANSIENT RECEPTOR POTENTIAL CATION CHANNEL, SUBFAMILY M, MEMBER 6"/>
    <property type="match status" value="1"/>
</dbReference>
<feature type="domain" description="TRPM-like" evidence="11">
    <location>
        <begin position="639"/>
        <end position="714"/>
    </location>
</feature>
<feature type="transmembrane region" description="Helical" evidence="9">
    <location>
        <begin position="1092"/>
        <end position="1111"/>
    </location>
</feature>
<gene>
    <name evidence="12" type="ORF">SMN809_LOCUS1942</name>
</gene>
<evidence type="ECO:0000259" key="10">
    <source>
        <dbReference type="Pfam" id="PF18139"/>
    </source>
</evidence>
<dbReference type="Proteomes" id="UP000676336">
    <property type="component" value="Unassembled WGS sequence"/>
</dbReference>
<dbReference type="InterPro" id="IPR050927">
    <property type="entry name" value="TRPM"/>
</dbReference>
<keyword evidence="2" id="KW-0813">Transport</keyword>
<evidence type="ECO:0000256" key="5">
    <source>
        <dbReference type="ARBA" id="ARBA00023065"/>
    </source>
</evidence>
<keyword evidence="6 9" id="KW-0472">Membrane</keyword>
<feature type="transmembrane region" description="Helical" evidence="9">
    <location>
        <begin position="818"/>
        <end position="838"/>
    </location>
</feature>
<accession>A0A8S2JNW4</accession>
<protein>
    <recommendedName>
        <fullName evidence="14">TRPM SLOG domain-containing protein</fullName>
    </recommendedName>
</protein>
<feature type="transmembrane region" description="Helical" evidence="9">
    <location>
        <begin position="961"/>
        <end position="983"/>
    </location>
</feature>
<feature type="transmembrane region" description="Helical" evidence="9">
    <location>
        <begin position="995"/>
        <end position="1011"/>
    </location>
</feature>
<dbReference type="InterPro" id="IPR041491">
    <property type="entry name" value="TRPM_SLOG"/>
</dbReference>
<proteinExistence type="predicted"/>
<dbReference type="GO" id="GO:0005886">
    <property type="term" value="C:plasma membrane"/>
    <property type="evidence" value="ECO:0007669"/>
    <property type="project" value="TreeGrafter"/>
</dbReference>
<comment type="caution">
    <text evidence="12">The sequence shown here is derived from an EMBL/GenBank/DDBJ whole genome shotgun (WGS) entry which is preliminary data.</text>
</comment>
<keyword evidence="3 9" id="KW-0812">Transmembrane</keyword>
<dbReference type="InterPro" id="IPR057366">
    <property type="entry name" value="TRPM-like"/>
</dbReference>
<sequence>MTSNDINAINNVLPAGKSGNRVQWIELVKEQVKNEGLMGMTCAAYSSKRIDNIVEKTQCVCGRHVREHSYTGTPKTELANAEQWVDEHADLVPVTVFGQLTNGAQFIRCSTENNAFQKLISMIVKNVGSEPRLIVSCYGGAEYFTMKDSLEREFMNGIGQVAATKNVWILTTGLNSGVSMLIGQGVHRRKALHDNTWDPVVIGMSSWGSIAECTRVILKEQSPGFTKSSELLESDQYRYASFKALNDLPIEPSAKTVWDNEDTKTLDKNHTHFLLLDDGRLGQYLSDKPRSTFVKTACAIPGCHAVTIIVEGGANTLEVIQHDIQAKRPVVIVHGSGRLANVLGNLLKKAGKENSIERDEVIHQLQLCKKLWPASKEEQDALVGSIGKILDINKRRYLSIFQLGQDADLIHTLFQAIHKVSHLDIKVWLKLAVHWNCMDAAHTLLKREEEPRIYYPSLFSQALRENRPVFVDYFLRRYYNPLEKTIFIYSKEQPKETKSKERSSNKYDEDKEWCIHYALHFIIHKLHNFTLASTGSKKSLGCLEDLDRSYSKWIGPFVESFYFEQSSCERLWRDISSLYACSKWTTCCSNQVSNTSGTTTQQTLDTESAIDVHMAKTFRPVKNFEQQAMFRDIFFWSVIGAALIAARMAQHLSLTGNNPYTRNTYGEHRVIYEEYARACIDACYQRDKQRACQLLLREIPLYGNMTCAQVAIASEITPVISTHCFNQILDRQWYGYLDAASLTTVWAVVKFTIHLASLGLLAPRFLHYRSADTRKYKNDQDNNEQDTHSNRNFVGIDDQIKQKFSYGRRLLQFHSSPVVMISYQFLIYIWFLLVFSYWMLFHMQTPNESIGWSEIYLIIAISATLIEDIRKFAVEYRTQMLERWRLSDIWLLIIYPMPYILFYVGFGLHVNSTGNPDKFTAARIILAIDLEIWYFLSLRFVSAVKLLGPKLFMIRNMLRDLFGIMYIIFVCIAAYGVASRALVFYSNLEFTPDSIAANIFYPPYWFLYQFVDDKTNLDTIISSNSSTANEIVEAKVAHVLLAFQMLIINILILSLLIAVFNFSINAVQEKNEYFWRYQRYELICEYFEKPMFAYPPLSLVVYVWLLIGLIYRRHTRFRVLKYLYTPSLDAMWTDFEDAATYDHARDLVEKNYRWHSKSETAPPPKPLNEISAPQTQMGSSDKTVAQIDALNEKTRQLQNAFNEKTAEMQGAIAKLEAQTQQRILQFETITQIPIYISYYHQDKTNIHITKSTFFMYFAYSYEPSIRWSQIDILYKKKRFYGINSSLAFLTDLGSLKLVTIISLKTEA</sequence>
<reference evidence="12" key="1">
    <citation type="submission" date="2021-02" db="EMBL/GenBank/DDBJ databases">
        <authorList>
            <person name="Nowell W R."/>
        </authorList>
    </citation>
    <scope>NUCLEOTIDE SEQUENCE</scope>
</reference>
<dbReference type="GO" id="GO:0099604">
    <property type="term" value="F:ligand-gated calcium channel activity"/>
    <property type="evidence" value="ECO:0007669"/>
    <property type="project" value="TreeGrafter"/>
</dbReference>
<keyword evidence="5" id="KW-0406">Ion transport</keyword>
<dbReference type="EMBL" id="CAJOBI010000324">
    <property type="protein sequence ID" value="CAF3814853.1"/>
    <property type="molecule type" value="Genomic_DNA"/>
</dbReference>